<dbReference type="EMBL" id="JBFXLR010000061">
    <property type="protein sequence ID" value="KAL2840919.1"/>
    <property type="molecule type" value="Genomic_DNA"/>
</dbReference>
<dbReference type="Pfam" id="PF00083">
    <property type="entry name" value="Sugar_tr"/>
    <property type="match status" value="1"/>
</dbReference>
<accession>A0ABR4JLK4</accession>
<comment type="subcellular location">
    <subcellularLocation>
        <location evidence="1">Membrane</location>
    </subcellularLocation>
</comment>
<evidence type="ECO:0000313" key="5">
    <source>
        <dbReference type="EMBL" id="KAL2840919.1"/>
    </source>
</evidence>
<name>A0ABR4JLK4_9EURO</name>
<sequence>MTERNEILQAYKAEIENKLGSCEDAPPQPYKGPRWPAPPRPRYLGGTQIIAQLPGVNATPYYIPTVVSQSVGLGKKPARLLAAANFVHYISLSYLGMRLIDNWGRRAMLIRRSGSCVCYFLLMLLI</sequence>
<dbReference type="GeneID" id="98162097"/>
<reference evidence="5 6" key="1">
    <citation type="submission" date="2024-07" db="EMBL/GenBank/DDBJ databases">
        <title>Section-level genome sequencing and comparative genomics of Aspergillus sections Usti and Cavernicolus.</title>
        <authorList>
            <consortium name="Lawrence Berkeley National Laboratory"/>
            <person name="Nybo J.L."/>
            <person name="Vesth T.C."/>
            <person name="Theobald S."/>
            <person name="Frisvad J.C."/>
            <person name="Larsen T.O."/>
            <person name="Kjaerboelling I."/>
            <person name="Rothschild-Mancinelli K."/>
            <person name="Lyhne E.K."/>
            <person name="Kogle M.E."/>
            <person name="Barry K."/>
            <person name="Clum A."/>
            <person name="Na H."/>
            <person name="Ledsgaard L."/>
            <person name="Lin J."/>
            <person name="Lipzen A."/>
            <person name="Kuo A."/>
            <person name="Riley R."/>
            <person name="Mondo S."/>
            <person name="LaButti K."/>
            <person name="Haridas S."/>
            <person name="Pangalinan J."/>
            <person name="Salamov A.A."/>
            <person name="Simmons B.A."/>
            <person name="Magnuson J.K."/>
            <person name="Chen J."/>
            <person name="Drula E."/>
            <person name="Henrissat B."/>
            <person name="Wiebenga A."/>
            <person name="Lubbers R.J."/>
            <person name="Gomes A.C."/>
            <person name="Macurrencykelacurrency M.R."/>
            <person name="Stajich J."/>
            <person name="Grigoriev I.V."/>
            <person name="Mortensen U.H."/>
            <person name="De vries R.P."/>
            <person name="Baker S.E."/>
            <person name="Andersen M.R."/>
        </authorList>
    </citation>
    <scope>NUCLEOTIDE SEQUENCE [LARGE SCALE GENOMIC DNA]</scope>
    <source>
        <strain evidence="5 6">CBS 756.74</strain>
    </source>
</reference>
<dbReference type="InterPro" id="IPR036259">
    <property type="entry name" value="MFS_trans_sf"/>
</dbReference>
<comment type="caution">
    <text evidence="5">The sequence shown here is derived from an EMBL/GenBank/DDBJ whole genome shotgun (WGS) entry which is preliminary data.</text>
</comment>
<keyword evidence="4" id="KW-0472">Membrane</keyword>
<organism evidence="5 6">
    <name type="scientific">Aspergillus pseudodeflectus</name>
    <dbReference type="NCBI Taxonomy" id="176178"/>
    <lineage>
        <taxon>Eukaryota</taxon>
        <taxon>Fungi</taxon>
        <taxon>Dikarya</taxon>
        <taxon>Ascomycota</taxon>
        <taxon>Pezizomycotina</taxon>
        <taxon>Eurotiomycetes</taxon>
        <taxon>Eurotiomycetidae</taxon>
        <taxon>Eurotiales</taxon>
        <taxon>Aspergillaceae</taxon>
        <taxon>Aspergillus</taxon>
        <taxon>Aspergillus subgen. Nidulantes</taxon>
    </lineage>
</organism>
<evidence type="ECO:0000256" key="2">
    <source>
        <dbReference type="ARBA" id="ARBA00022692"/>
    </source>
</evidence>
<evidence type="ECO:0000256" key="1">
    <source>
        <dbReference type="ARBA" id="ARBA00004370"/>
    </source>
</evidence>
<evidence type="ECO:0000313" key="6">
    <source>
        <dbReference type="Proteomes" id="UP001610444"/>
    </source>
</evidence>
<evidence type="ECO:0000256" key="3">
    <source>
        <dbReference type="ARBA" id="ARBA00022989"/>
    </source>
</evidence>
<keyword evidence="2" id="KW-0812">Transmembrane</keyword>
<dbReference type="InterPro" id="IPR005828">
    <property type="entry name" value="MFS_sugar_transport-like"/>
</dbReference>
<proteinExistence type="predicted"/>
<protein>
    <submittedName>
        <fullName evidence="5">Uncharacterized protein</fullName>
    </submittedName>
</protein>
<dbReference type="Gene3D" id="1.20.1250.20">
    <property type="entry name" value="MFS general substrate transporter like domains"/>
    <property type="match status" value="1"/>
</dbReference>
<keyword evidence="6" id="KW-1185">Reference proteome</keyword>
<dbReference type="Proteomes" id="UP001610444">
    <property type="component" value="Unassembled WGS sequence"/>
</dbReference>
<gene>
    <name evidence="5" type="ORF">BJX68DRAFT_271384</name>
</gene>
<keyword evidence="3" id="KW-1133">Transmembrane helix</keyword>
<evidence type="ECO:0000256" key="4">
    <source>
        <dbReference type="ARBA" id="ARBA00023136"/>
    </source>
</evidence>
<dbReference type="RefSeq" id="XP_070894301.1">
    <property type="nucleotide sequence ID" value="XM_071046933.1"/>
</dbReference>
<dbReference type="SUPFAM" id="SSF103473">
    <property type="entry name" value="MFS general substrate transporter"/>
    <property type="match status" value="1"/>
</dbReference>